<evidence type="ECO:0000313" key="3">
    <source>
        <dbReference type="EMBL" id="GAB1318685.1"/>
    </source>
</evidence>
<sequence length="377" mass="41880">MHSIGTATLDGEISQPVSPRTVLPEKALSGDRLTAAQSNEQGTREEVQSGQANMTKIRRSQHPPRLRTSISAARSRAASQHHVVSPTSNHMMAVQFLDPRPLEELHNERSYLLYNLQKQDDKSKRLFQKLATLDARLSMARTSSEAKRCQREAASIKAKIAESTQQEQLMTLRLGELHVELQNRGRWMQVHQLPLPHPPPSMDYMGYPPVLGSGEMVVSPHSDNSRSTADYFSYSSPLSPLSPTFIPAGGVPFSEDIWSRASGTSAGKETENGSLPPESVDEAEETSQSGPEAVGGERDTITEEGPENDYEVTRYESEADGDAPECEHAHTWRARLRRLSLHFPTSPKAKDRRMSVPYLKNLWPMSRRDSLQSSAAT</sequence>
<dbReference type="EMBL" id="BAAFSV010000005">
    <property type="protein sequence ID" value="GAB1318685.1"/>
    <property type="molecule type" value="Genomic_DNA"/>
</dbReference>
<name>A0ABQ0GLU4_9PEZI</name>
<protein>
    <submittedName>
        <fullName evidence="3">Uncharacterized protein</fullName>
    </submittedName>
</protein>
<evidence type="ECO:0000256" key="2">
    <source>
        <dbReference type="SAM" id="MobiDB-lite"/>
    </source>
</evidence>
<accession>A0ABQ0GLU4</accession>
<evidence type="ECO:0000313" key="4">
    <source>
        <dbReference type="Proteomes" id="UP001628179"/>
    </source>
</evidence>
<gene>
    <name evidence="3" type="ORF">MFIFM68171_08895</name>
</gene>
<feature type="coiled-coil region" evidence="1">
    <location>
        <begin position="139"/>
        <end position="166"/>
    </location>
</feature>
<keyword evidence="4" id="KW-1185">Reference proteome</keyword>
<feature type="region of interest" description="Disordered" evidence="2">
    <location>
        <begin position="1"/>
        <end position="66"/>
    </location>
</feature>
<keyword evidence="1" id="KW-0175">Coiled coil</keyword>
<evidence type="ECO:0000256" key="1">
    <source>
        <dbReference type="SAM" id="Coils"/>
    </source>
</evidence>
<organism evidence="3 4">
    <name type="scientific">Madurella fahalii</name>
    <dbReference type="NCBI Taxonomy" id="1157608"/>
    <lineage>
        <taxon>Eukaryota</taxon>
        <taxon>Fungi</taxon>
        <taxon>Dikarya</taxon>
        <taxon>Ascomycota</taxon>
        <taxon>Pezizomycotina</taxon>
        <taxon>Sordariomycetes</taxon>
        <taxon>Sordariomycetidae</taxon>
        <taxon>Sordariales</taxon>
        <taxon>Sordariales incertae sedis</taxon>
        <taxon>Madurella</taxon>
    </lineage>
</organism>
<feature type="region of interest" description="Disordered" evidence="2">
    <location>
        <begin position="263"/>
        <end position="309"/>
    </location>
</feature>
<dbReference type="GeneID" id="98179637"/>
<dbReference type="Proteomes" id="UP001628179">
    <property type="component" value="Unassembled WGS sequence"/>
</dbReference>
<comment type="caution">
    <text evidence="3">The sequence shown here is derived from an EMBL/GenBank/DDBJ whole genome shotgun (WGS) entry which is preliminary data.</text>
</comment>
<feature type="compositionally biased region" description="Basic residues" evidence="2">
    <location>
        <begin position="56"/>
        <end position="65"/>
    </location>
</feature>
<reference evidence="3 4" key="1">
    <citation type="submission" date="2024-09" db="EMBL/GenBank/DDBJ databases">
        <title>Itraconazole resistance in Madurella fahalii resulting from another homologue of gene encoding cytochrome P450 14-alpha sterol demethylase (CYP51).</title>
        <authorList>
            <person name="Yoshioka I."/>
            <person name="Fahal A.H."/>
            <person name="Kaneko S."/>
            <person name="Yaguchi T."/>
        </authorList>
    </citation>
    <scope>NUCLEOTIDE SEQUENCE [LARGE SCALE GENOMIC DNA]</scope>
    <source>
        <strain evidence="3 4">IFM 68171</strain>
    </source>
</reference>
<proteinExistence type="predicted"/>
<dbReference type="RefSeq" id="XP_070920415.1">
    <property type="nucleotide sequence ID" value="XM_071064314.1"/>
</dbReference>